<proteinExistence type="inferred from homology"/>
<evidence type="ECO:0000313" key="6">
    <source>
        <dbReference type="EMBL" id="MFC5463930.1"/>
    </source>
</evidence>
<protein>
    <submittedName>
        <fullName evidence="6">NAD(P)-dependent oxidoreductase</fullName>
        <ecNumber evidence="6">1.1.-.-</ecNumber>
    </submittedName>
</protein>
<dbReference type="InterPro" id="IPR008927">
    <property type="entry name" value="6-PGluconate_DH-like_C_sf"/>
</dbReference>
<accession>A0ABW0LF14</accession>
<comment type="caution">
    <text evidence="6">The sequence shown here is derived from an EMBL/GenBank/DDBJ whole genome shotgun (WGS) entry which is preliminary data.</text>
</comment>
<dbReference type="SUPFAM" id="SSF48179">
    <property type="entry name" value="6-phosphogluconate dehydrogenase C-terminal domain-like"/>
    <property type="match status" value="1"/>
</dbReference>
<dbReference type="InterPro" id="IPR015815">
    <property type="entry name" value="HIBADH-related"/>
</dbReference>
<dbReference type="SUPFAM" id="SSF51735">
    <property type="entry name" value="NAD(P)-binding Rossmann-fold domains"/>
    <property type="match status" value="1"/>
</dbReference>
<dbReference type="GO" id="GO:0016491">
    <property type="term" value="F:oxidoreductase activity"/>
    <property type="evidence" value="ECO:0007669"/>
    <property type="project" value="UniProtKB-KW"/>
</dbReference>
<keyword evidence="7" id="KW-1185">Reference proteome</keyword>
<reference evidence="7" key="1">
    <citation type="journal article" date="2019" name="Int. J. Syst. Evol. Microbiol.">
        <title>The Global Catalogue of Microorganisms (GCM) 10K type strain sequencing project: providing services to taxonomists for standard genome sequencing and annotation.</title>
        <authorList>
            <consortium name="The Broad Institute Genomics Platform"/>
            <consortium name="The Broad Institute Genome Sequencing Center for Infectious Disease"/>
            <person name="Wu L."/>
            <person name="Ma J."/>
        </authorList>
    </citation>
    <scope>NUCLEOTIDE SEQUENCE [LARGE SCALE GENOMIC DNA]</scope>
    <source>
        <strain evidence="7">CGMCC 1.12237</strain>
    </source>
</reference>
<evidence type="ECO:0000256" key="2">
    <source>
        <dbReference type="ARBA" id="ARBA00023002"/>
    </source>
</evidence>
<name>A0ABW0LF14_9BACI</name>
<feature type="domain" description="6-phosphogluconate dehydrogenase NADP-binding" evidence="4">
    <location>
        <begin position="7"/>
        <end position="164"/>
    </location>
</feature>
<dbReference type="PANTHER" id="PTHR43060:SF15">
    <property type="entry name" value="3-HYDROXYISOBUTYRATE DEHYDROGENASE-LIKE 1, MITOCHONDRIAL-RELATED"/>
    <property type="match status" value="1"/>
</dbReference>
<dbReference type="Pfam" id="PF03446">
    <property type="entry name" value="NAD_binding_2"/>
    <property type="match status" value="1"/>
</dbReference>
<keyword evidence="3" id="KW-0520">NAD</keyword>
<evidence type="ECO:0000256" key="1">
    <source>
        <dbReference type="ARBA" id="ARBA00009080"/>
    </source>
</evidence>
<dbReference type="Proteomes" id="UP001596147">
    <property type="component" value="Unassembled WGS sequence"/>
</dbReference>
<dbReference type="Gene3D" id="3.40.50.720">
    <property type="entry name" value="NAD(P)-binding Rossmann-like Domain"/>
    <property type="match status" value="1"/>
</dbReference>
<dbReference type="InterPro" id="IPR006115">
    <property type="entry name" value="6PGDH_NADP-bd"/>
</dbReference>
<keyword evidence="2 6" id="KW-0560">Oxidoreductase</keyword>
<dbReference type="InterPro" id="IPR036291">
    <property type="entry name" value="NAD(P)-bd_dom_sf"/>
</dbReference>
<feature type="domain" description="3-hydroxyisobutyrate dehydrogenase-like NAD-binding" evidence="5">
    <location>
        <begin position="169"/>
        <end position="288"/>
    </location>
</feature>
<evidence type="ECO:0000256" key="3">
    <source>
        <dbReference type="ARBA" id="ARBA00023027"/>
    </source>
</evidence>
<organism evidence="6 7">
    <name type="scientific">Lederbergia graminis</name>
    <dbReference type="NCBI Taxonomy" id="735518"/>
    <lineage>
        <taxon>Bacteria</taxon>
        <taxon>Bacillati</taxon>
        <taxon>Bacillota</taxon>
        <taxon>Bacilli</taxon>
        <taxon>Bacillales</taxon>
        <taxon>Bacillaceae</taxon>
        <taxon>Lederbergia</taxon>
    </lineage>
</organism>
<evidence type="ECO:0000259" key="4">
    <source>
        <dbReference type="Pfam" id="PF03446"/>
    </source>
</evidence>
<evidence type="ECO:0000313" key="7">
    <source>
        <dbReference type="Proteomes" id="UP001596147"/>
    </source>
</evidence>
<dbReference type="EMBL" id="JBHSMC010000001">
    <property type="protein sequence ID" value="MFC5463930.1"/>
    <property type="molecule type" value="Genomic_DNA"/>
</dbReference>
<dbReference type="EC" id="1.1.-.-" evidence="6"/>
<dbReference type="InterPro" id="IPR029154">
    <property type="entry name" value="HIBADH-like_NADP-bd"/>
</dbReference>
<sequence>MMDTNTRIGFIGIGVMGESIVRNLMSNGFTVTINTRTKSKANTLLTEGAKWCDSPRQLAEISDVIFTMVGYPHDVEEVYLGSEGIFAGVQEGTILVDMTTSTPTLAKQIFQLAKEHRVEALDAPVSGGDIGAKNATLSIMVGGDRSTFDKVLSLFQVIGENIVFQGPAGSGQHTKMCNQIAIASNMIGVTEAFVYAQKAGLDPETVLKSISNGAAGSWSMSNLIPRVLKKDYSPGFFIKHFIKDMSIAIEEAEKMNLQLPGLKLAKQMYATLAQNGEENSGTQALIKFWE</sequence>
<evidence type="ECO:0000259" key="5">
    <source>
        <dbReference type="Pfam" id="PF14833"/>
    </source>
</evidence>
<gene>
    <name evidence="6" type="ORF">ACFPM4_04050</name>
</gene>
<dbReference type="RefSeq" id="WP_186324691.1">
    <property type="nucleotide sequence ID" value="NZ_JBHSMC010000001.1"/>
</dbReference>
<comment type="similarity">
    <text evidence="1">Belongs to the HIBADH-related family.</text>
</comment>
<dbReference type="PIRSF" id="PIRSF000103">
    <property type="entry name" value="HIBADH"/>
    <property type="match status" value="1"/>
</dbReference>
<dbReference type="Gene3D" id="1.10.1040.10">
    <property type="entry name" value="N-(1-d-carboxylethyl)-l-norvaline Dehydrogenase, domain 2"/>
    <property type="match status" value="1"/>
</dbReference>
<dbReference type="PANTHER" id="PTHR43060">
    <property type="entry name" value="3-HYDROXYISOBUTYRATE DEHYDROGENASE-LIKE 1, MITOCHONDRIAL-RELATED"/>
    <property type="match status" value="1"/>
</dbReference>
<dbReference type="Pfam" id="PF14833">
    <property type="entry name" value="NAD_binding_11"/>
    <property type="match status" value="1"/>
</dbReference>
<dbReference type="InterPro" id="IPR013328">
    <property type="entry name" value="6PGD_dom2"/>
</dbReference>